<dbReference type="NCBIfam" id="TIGR01685">
    <property type="entry name" value="MDP-1"/>
    <property type="match status" value="1"/>
</dbReference>
<dbReference type="InterPro" id="IPR036412">
    <property type="entry name" value="HAD-like_sf"/>
</dbReference>
<dbReference type="NCBIfam" id="TIGR01681">
    <property type="entry name" value="HAD-SF-IIIC"/>
    <property type="match status" value="1"/>
</dbReference>
<reference evidence="1" key="1">
    <citation type="submission" date="2021-01" db="EMBL/GenBank/DDBJ databases">
        <authorList>
            <person name="Corre E."/>
            <person name="Pelletier E."/>
            <person name="Niang G."/>
            <person name="Scheremetjew M."/>
            <person name="Finn R."/>
            <person name="Kale V."/>
            <person name="Holt S."/>
            <person name="Cochrane G."/>
            <person name="Meng A."/>
            <person name="Brown T."/>
            <person name="Cohen L."/>
        </authorList>
    </citation>
    <scope>NUCLEOTIDE SEQUENCE</scope>
    <source>
        <strain evidence="1">NIES-2562</strain>
    </source>
</reference>
<dbReference type="AlphaFoldDB" id="A0A7S3G1U2"/>
<proteinExistence type="predicted"/>
<dbReference type="SFLD" id="SFLDS00003">
    <property type="entry name" value="Haloacid_Dehalogenase"/>
    <property type="match status" value="1"/>
</dbReference>
<dbReference type="PANTHER" id="PTHR17901:SF14">
    <property type="entry name" value="MAGNESIUM-DEPENDENT PHOSPHATASE 1"/>
    <property type="match status" value="1"/>
</dbReference>
<dbReference type="InterPro" id="IPR010033">
    <property type="entry name" value="HAD_SF_ppase_IIIC"/>
</dbReference>
<evidence type="ECO:0000313" key="1">
    <source>
        <dbReference type="EMBL" id="CAE0241299.1"/>
    </source>
</evidence>
<dbReference type="Pfam" id="PF12689">
    <property type="entry name" value="Acid_PPase"/>
    <property type="match status" value="1"/>
</dbReference>
<dbReference type="SFLD" id="SFLDG01131">
    <property type="entry name" value="C1.5.2:_MDP_Like"/>
    <property type="match status" value="1"/>
</dbReference>
<gene>
    <name evidence="1" type="ORF">PBIL07802_LOCUS3461</name>
</gene>
<dbReference type="GO" id="GO:0003993">
    <property type="term" value="F:acid phosphatase activity"/>
    <property type="evidence" value="ECO:0007669"/>
    <property type="project" value="TreeGrafter"/>
</dbReference>
<name>A0A7S3G1U2_9EUKA</name>
<dbReference type="PANTHER" id="PTHR17901">
    <property type="entry name" value="MAGNESIUM-DEPENDENT PHOSPHATASE 1 MDP1"/>
    <property type="match status" value="1"/>
</dbReference>
<evidence type="ECO:0008006" key="2">
    <source>
        <dbReference type="Google" id="ProtNLM"/>
    </source>
</evidence>
<dbReference type="InterPro" id="IPR010036">
    <property type="entry name" value="MDP_1_eu_arc"/>
</dbReference>
<organism evidence="1">
    <name type="scientific">Palpitomonas bilix</name>
    <dbReference type="NCBI Taxonomy" id="652834"/>
    <lineage>
        <taxon>Eukaryota</taxon>
        <taxon>Eukaryota incertae sedis</taxon>
    </lineage>
</organism>
<dbReference type="Gene3D" id="3.40.50.1000">
    <property type="entry name" value="HAD superfamily/HAD-like"/>
    <property type="match status" value="1"/>
</dbReference>
<protein>
    <recommendedName>
        <fullName evidence="2">Magnesium-dependent phosphatase</fullName>
    </recommendedName>
</protein>
<dbReference type="InterPro" id="IPR023214">
    <property type="entry name" value="HAD_sf"/>
</dbReference>
<sequence>MANPSLDGYGSLPEVFVFDIDYTLWPYHIELSSSPFSTAKRSGKSHRRIGPKTKGVPDDEYAVIDGYGQEISLFSDARHILESIKKAGKRIAVASRTEEPGYARQCLELLNLTKLISYYEIYPGNKDTHLSRIAKSAKVDFSKMVFFDDEMRNIHTAKKLGVHAVYTDGGLTWDYMHMAMENYNRA</sequence>
<dbReference type="SUPFAM" id="SSF56784">
    <property type="entry name" value="HAD-like"/>
    <property type="match status" value="1"/>
</dbReference>
<accession>A0A7S3G1U2</accession>
<dbReference type="EMBL" id="HBIB01005728">
    <property type="protein sequence ID" value="CAE0241299.1"/>
    <property type="molecule type" value="Transcribed_RNA"/>
</dbReference>
<dbReference type="SFLD" id="SFLDG01129">
    <property type="entry name" value="C1.5:_HAD__Beta-PGM__Phosphata"/>
    <property type="match status" value="1"/>
</dbReference>